<protein>
    <submittedName>
        <fullName evidence="1">Uncharacterized protein</fullName>
    </submittedName>
</protein>
<evidence type="ECO:0000313" key="2">
    <source>
        <dbReference type="Proteomes" id="UP000008177"/>
    </source>
</evidence>
<accession>G2XYC1</accession>
<dbReference type="EMBL" id="FQ790278">
    <property type="protein sequence ID" value="CCD45458.1"/>
    <property type="molecule type" value="Genomic_DNA"/>
</dbReference>
<organism evidence="1 2">
    <name type="scientific">Botryotinia fuckeliana (strain T4)</name>
    <name type="common">Noble rot fungus</name>
    <name type="synonym">Botrytis cinerea</name>
    <dbReference type="NCBI Taxonomy" id="999810"/>
    <lineage>
        <taxon>Eukaryota</taxon>
        <taxon>Fungi</taxon>
        <taxon>Dikarya</taxon>
        <taxon>Ascomycota</taxon>
        <taxon>Pezizomycotina</taxon>
        <taxon>Leotiomycetes</taxon>
        <taxon>Helotiales</taxon>
        <taxon>Sclerotiniaceae</taxon>
        <taxon>Botrytis</taxon>
    </lineage>
</organism>
<dbReference type="InParanoid" id="G2XYC1"/>
<gene>
    <name evidence="1" type="ORF">BofuT4_P044760.1</name>
</gene>
<dbReference type="OrthoDB" id="10388258at2759"/>
<dbReference type="HOGENOM" id="CLU_1539785_0_0_1"/>
<reference evidence="2" key="1">
    <citation type="journal article" date="2011" name="PLoS Genet.">
        <title>Genomic analysis of the necrotrophic fungal pathogens Sclerotinia sclerotiorum and Botrytis cinerea.</title>
        <authorList>
            <person name="Amselem J."/>
            <person name="Cuomo C.A."/>
            <person name="van Kan J.A."/>
            <person name="Viaud M."/>
            <person name="Benito E.P."/>
            <person name="Couloux A."/>
            <person name="Coutinho P.M."/>
            <person name="de Vries R.P."/>
            <person name="Dyer P.S."/>
            <person name="Fillinger S."/>
            <person name="Fournier E."/>
            <person name="Gout L."/>
            <person name="Hahn M."/>
            <person name="Kohn L."/>
            <person name="Lapalu N."/>
            <person name="Plummer K.M."/>
            <person name="Pradier J.M."/>
            <person name="Quevillon E."/>
            <person name="Sharon A."/>
            <person name="Simon A."/>
            <person name="ten Have A."/>
            <person name="Tudzynski B."/>
            <person name="Tudzynski P."/>
            <person name="Wincker P."/>
            <person name="Andrew M."/>
            <person name="Anthouard V."/>
            <person name="Beever R.E."/>
            <person name="Beffa R."/>
            <person name="Benoit I."/>
            <person name="Bouzid O."/>
            <person name="Brault B."/>
            <person name="Chen Z."/>
            <person name="Choquer M."/>
            <person name="Collemare J."/>
            <person name="Cotton P."/>
            <person name="Danchin E.G."/>
            <person name="Da Silva C."/>
            <person name="Gautier A."/>
            <person name="Giraud C."/>
            <person name="Giraud T."/>
            <person name="Gonzalez C."/>
            <person name="Grossetete S."/>
            <person name="Guldener U."/>
            <person name="Henrissat B."/>
            <person name="Howlett B.J."/>
            <person name="Kodira C."/>
            <person name="Kretschmer M."/>
            <person name="Lappartient A."/>
            <person name="Leroch M."/>
            <person name="Levis C."/>
            <person name="Mauceli E."/>
            <person name="Neuveglise C."/>
            <person name="Oeser B."/>
            <person name="Pearson M."/>
            <person name="Poulain J."/>
            <person name="Poussereau N."/>
            <person name="Quesneville H."/>
            <person name="Rascle C."/>
            <person name="Schumacher J."/>
            <person name="Segurens B."/>
            <person name="Sexton A."/>
            <person name="Silva E."/>
            <person name="Sirven C."/>
            <person name="Soanes D.M."/>
            <person name="Talbot N.J."/>
            <person name="Templeton M."/>
            <person name="Yandava C."/>
            <person name="Yarden O."/>
            <person name="Zeng Q."/>
            <person name="Rollins J.A."/>
            <person name="Lebrun M.H."/>
            <person name="Dickman M."/>
        </authorList>
    </citation>
    <scope>NUCLEOTIDE SEQUENCE [LARGE SCALE GENOMIC DNA]</scope>
    <source>
        <strain evidence="2">T4</strain>
    </source>
</reference>
<proteinExistence type="predicted"/>
<name>G2XYC1_BOTF4</name>
<dbReference type="AlphaFoldDB" id="G2XYC1"/>
<sequence length="174" mass="18861">MMKDEGKEGGLVGGDSFLEPQTLAWPLAGEAIGLAIFGFNSNDFQSRIYNDPLTARGFGIPNALVRSILTLTSFTIGRRLELHSEGSLVLDIFHCPENTQAHRYGTIILIMAGKNGRGTGTGSKTPDSSTLPSRVAIMFVSRLTVKPELLTASERRCSDGRKNGSQTCWRKAIC</sequence>
<evidence type="ECO:0000313" key="1">
    <source>
        <dbReference type="EMBL" id="CCD45458.1"/>
    </source>
</evidence>
<dbReference type="Proteomes" id="UP000008177">
    <property type="component" value="Unplaced contigs"/>
</dbReference>